<keyword evidence="11" id="KW-1185">Reference proteome</keyword>
<comment type="caution">
    <text evidence="10">The sequence shown here is derived from an EMBL/GenBank/DDBJ whole genome shotgun (WGS) entry which is preliminary data.</text>
</comment>
<evidence type="ECO:0000256" key="5">
    <source>
        <dbReference type="ARBA" id="ARBA00022989"/>
    </source>
</evidence>
<keyword evidence="3" id="KW-0808">Transferase</keyword>
<dbReference type="AlphaFoldDB" id="A0AAD2G669"/>
<feature type="compositionally biased region" description="Polar residues" evidence="8">
    <location>
        <begin position="130"/>
        <end position="139"/>
    </location>
</feature>
<evidence type="ECO:0000313" key="11">
    <source>
        <dbReference type="Proteomes" id="UP001295423"/>
    </source>
</evidence>
<evidence type="ECO:0000256" key="3">
    <source>
        <dbReference type="ARBA" id="ARBA00022679"/>
    </source>
</evidence>
<dbReference type="Pfam" id="PF04577">
    <property type="entry name" value="Glyco_transf_61"/>
    <property type="match status" value="1"/>
</dbReference>
<dbReference type="Proteomes" id="UP001295423">
    <property type="component" value="Unassembled WGS sequence"/>
</dbReference>
<evidence type="ECO:0000259" key="9">
    <source>
        <dbReference type="Pfam" id="PF04577"/>
    </source>
</evidence>
<evidence type="ECO:0000256" key="6">
    <source>
        <dbReference type="ARBA" id="ARBA00023136"/>
    </source>
</evidence>
<keyword evidence="5" id="KW-1133">Transmembrane helix</keyword>
<evidence type="ECO:0000256" key="8">
    <source>
        <dbReference type="SAM" id="MobiDB-lite"/>
    </source>
</evidence>
<protein>
    <recommendedName>
        <fullName evidence="9">Glycosyltransferase 61 catalytic domain-containing protein</fullName>
    </recommendedName>
</protein>
<dbReference type="PANTHER" id="PTHR20961:SF38">
    <property type="entry name" value="PROTEIN O-LINKED-MANNOSE BETA-1,4-N-ACETYLGLUCOSAMINYLTRANSFERASE 2"/>
    <property type="match status" value="1"/>
</dbReference>
<dbReference type="PANTHER" id="PTHR20961">
    <property type="entry name" value="GLYCOSYLTRANSFERASE"/>
    <property type="match status" value="1"/>
</dbReference>
<reference evidence="10" key="1">
    <citation type="submission" date="2023-08" db="EMBL/GenBank/DDBJ databases">
        <authorList>
            <person name="Audoor S."/>
            <person name="Bilcke G."/>
        </authorList>
    </citation>
    <scope>NUCLEOTIDE SEQUENCE</scope>
</reference>
<dbReference type="EMBL" id="CAKOGP040002158">
    <property type="protein sequence ID" value="CAJ1963805.1"/>
    <property type="molecule type" value="Genomic_DNA"/>
</dbReference>
<dbReference type="InterPro" id="IPR007657">
    <property type="entry name" value="Glycosyltransferase_61"/>
</dbReference>
<accession>A0AAD2G669</accession>
<dbReference type="InterPro" id="IPR049625">
    <property type="entry name" value="Glyco_transf_61_cat"/>
</dbReference>
<feature type="domain" description="Glycosyltransferase 61 catalytic" evidence="9">
    <location>
        <begin position="240"/>
        <end position="373"/>
    </location>
</feature>
<proteinExistence type="predicted"/>
<organism evidence="10 11">
    <name type="scientific">Cylindrotheca closterium</name>
    <dbReference type="NCBI Taxonomy" id="2856"/>
    <lineage>
        <taxon>Eukaryota</taxon>
        <taxon>Sar</taxon>
        <taxon>Stramenopiles</taxon>
        <taxon>Ochrophyta</taxon>
        <taxon>Bacillariophyta</taxon>
        <taxon>Bacillariophyceae</taxon>
        <taxon>Bacillariophycidae</taxon>
        <taxon>Bacillariales</taxon>
        <taxon>Bacillariaceae</taxon>
        <taxon>Cylindrotheca</taxon>
    </lineage>
</organism>
<dbReference type="GO" id="GO:0016020">
    <property type="term" value="C:membrane"/>
    <property type="evidence" value="ECO:0007669"/>
    <property type="project" value="UniProtKB-SubCell"/>
</dbReference>
<keyword evidence="7" id="KW-0325">Glycoprotein</keyword>
<keyword evidence="4" id="KW-0812">Transmembrane</keyword>
<evidence type="ECO:0000313" key="10">
    <source>
        <dbReference type="EMBL" id="CAJ1963805.1"/>
    </source>
</evidence>
<evidence type="ECO:0000256" key="2">
    <source>
        <dbReference type="ARBA" id="ARBA00022676"/>
    </source>
</evidence>
<sequence length="457" mass="51973">MLTSSPSRLMLPSQYDDESSRNSRQITQLGFLVMLMVLHTFSGGVDTTNFAFLKNYNSQRDQRSTRPRSLRFIQSQSDIVANSSNATATTTRPAAVVTNHVMYTNFSSSSSTTTSSNTTTTTTTSSSSSCILQPNNPMTKVTHPIPDPPPVVEEGIEEVFCRMHENIQRHFPHAMQQLYRCYSMWRDYPKAKPYLTVPDSDWQQWLYRHPFLNGLMAVFHKQMHMSTIVEEDYSLQMLQAYENSNVTIFQTVVGSDYSIRHVRFLQDIVQKELQLDDGGNEKSRDSCSSGTGSQKKPRIGILNRSHRHNRSIINANEIATAIQRFSRNDTVKVKYFEGSYFEEQVAFFQSVDIVLSPHGAQLAGLALMNAPCGHVVELFPKGYSVPNFFGSLSVESEKNHSYIYMSANSSRFDQAKTRKQRAKARETNFCPSVDMLTDSIRRVADEWRQCCEESNRT</sequence>
<evidence type="ECO:0000256" key="4">
    <source>
        <dbReference type="ARBA" id="ARBA00022692"/>
    </source>
</evidence>
<feature type="region of interest" description="Disordered" evidence="8">
    <location>
        <begin position="107"/>
        <end position="147"/>
    </location>
</feature>
<evidence type="ECO:0000256" key="1">
    <source>
        <dbReference type="ARBA" id="ARBA00004167"/>
    </source>
</evidence>
<name>A0AAD2G669_9STRA</name>
<feature type="compositionally biased region" description="Low complexity" evidence="8">
    <location>
        <begin position="107"/>
        <end position="129"/>
    </location>
</feature>
<gene>
    <name evidence="10" type="ORF">CYCCA115_LOCUS20335</name>
</gene>
<feature type="region of interest" description="Disordered" evidence="8">
    <location>
        <begin position="276"/>
        <end position="299"/>
    </location>
</feature>
<keyword evidence="2" id="KW-0328">Glycosyltransferase</keyword>
<dbReference type="GO" id="GO:0016757">
    <property type="term" value="F:glycosyltransferase activity"/>
    <property type="evidence" value="ECO:0007669"/>
    <property type="project" value="UniProtKB-KW"/>
</dbReference>
<keyword evidence="6" id="KW-0472">Membrane</keyword>
<feature type="region of interest" description="Disordered" evidence="8">
    <location>
        <begin position="1"/>
        <end position="22"/>
    </location>
</feature>
<evidence type="ECO:0000256" key="7">
    <source>
        <dbReference type="ARBA" id="ARBA00023180"/>
    </source>
</evidence>
<feature type="compositionally biased region" description="Basic and acidic residues" evidence="8">
    <location>
        <begin position="276"/>
        <end position="285"/>
    </location>
</feature>
<comment type="subcellular location">
    <subcellularLocation>
        <location evidence="1">Membrane</location>
        <topology evidence="1">Single-pass membrane protein</topology>
    </subcellularLocation>
</comment>